<name>A0A8S5S3S6_9CAUD</name>
<dbReference type="EMBL" id="BK032514">
    <property type="protein sequence ID" value="DAF45598.1"/>
    <property type="molecule type" value="Genomic_DNA"/>
</dbReference>
<reference evidence="1" key="1">
    <citation type="journal article" date="2021" name="Proc. Natl. Acad. Sci. U.S.A.">
        <title>A Catalog of Tens of Thousands of Viruses from Human Metagenomes Reveals Hidden Associations with Chronic Diseases.</title>
        <authorList>
            <person name="Tisza M.J."/>
            <person name="Buck C.B."/>
        </authorList>
    </citation>
    <scope>NUCLEOTIDE SEQUENCE</scope>
    <source>
        <strain evidence="1">CtBLh2</strain>
    </source>
</reference>
<sequence length="31" mass="3446">MRSYSTPVAACSSEGSTTIRRMLRWSAIMPV</sequence>
<organism evidence="1">
    <name type="scientific">Siphoviridae sp. ctBLh2</name>
    <dbReference type="NCBI Taxonomy" id="2827803"/>
    <lineage>
        <taxon>Viruses</taxon>
        <taxon>Duplodnaviria</taxon>
        <taxon>Heunggongvirae</taxon>
        <taxon>Uroviricota</taxon>
        <taxon>Caudoviricetes</taxon>
    </lineage>
</organism>
<accession>A0A8S5S3S6</accession>
<proteinExistence type="predicted"/>
<protein>
    <submittedName>
        <fullName evidence="1">Uncharacterized protein</fullName>
    </submittedName>
</protein>
<evidence type="ECO:0000313" key="1">
    <source>
        <dbReference type="EMBL" id="DAF45598.1"/>
    </source>
</evidence>